<keyword evidence="1" id="KW-1133">Transmembrane helix</keyword>
<evidence type="ECO:0000313" key="4">
    <source>
        <dbReference type="EMBL" id="MDA0180976.1"/>
    </source>
</evidence>
<feature type="transmembrane region" description="Helical" evidence="1">
    <location>
        <begin position="67"/>
        <end position="87"/>
    </location>
</feature>
<organism evidence="4 5">
    <name type="scientific">Solirubrobacter phytolaccae</name>
    <dbReference type="NCBI Taxonomy" id="1404360"/>
    <lineage>
        <taxon>Bacteria</taxon>
        <taxon>Bacillati</taxon>
        <taxon>Actinomycetota</taxon>
        <taxon>Thermoleophilia</taxon>
        <taxon>Solirubrobacterales</taxon>
        <taxon>Solirubrobacteraceae</taxon>
        <taxon>Solirubrobacter</taxon>
    </lineage>
</organism>
<protein>
    <submittedName>
        <fullName evidence="4">HD-GYP domain-containing protein</fullName>
    </submittedName>
</protein>
<feature type="transmembrane region" description="Helical" evidence="1">
    <location>
        <begin position="37"/>
        <end position="60"/>
    </location>
</feature>
<dbReference type="Pfam" id="PF13487">
    <property type="entry name" value="HD_5"/>
    <property type="match status" value="1"/>
</dbReference>
<dbReference type="PROSITE" id="PS51832">
    <property type="entry name" value="HD_GYP"/>
    <property type="match status" value="1"/>
</dbReference>
<name>A0A9X3N7L6_9ACTN</name>
<dbReference type="CDD" id="cd00077">
    <property type="entry name" value="HDc"/>
    <property type="match status" value="1"/>
</dbReference>
<feature type="transmembrane region" description="Helical" evidence="1">
    <location>
        <begin position="131"/>
        <end position="151"/>
    </location>
</feature>
<dbReference type="SUPFAM" id="SSF109604">
    <property type="entry name" value="HD-domain/PDEase-like"/>
    <property type="match status" value="1"/>
</dbReference>
<feature type="transmembrane region" description="Helical" evidence="1">
    <location>
        <begin position="167"/>
        <end position="186"/>
    </location>
</feature>
<evidence type="ECO:0000313" key="5">
    <source>
        <dbReference type="Proteomes" id="UP001147653"/>
    </source>
</evidence>
<feature type="transmembrane region" description="Helical" evidence="1">
    <location>
        <begin position="99"/>
        <end position="119"/>
    </location>
</feature>
<dbReference type="Proteomes" id="UP001147653">
    <property type="component" value="Unassembled WGS sequence"/>
</dbReference>
<dbReference type="AlphaFoldDB" id="A0A9X3N7L6"/>
<reference evidence="4" key="1">
    <citation type="submission" date="2022-10" db="EMBL/GenBank/DDBJ databases">
        <title>The WGS of Solirubrobacter phytolaccae KCTC 29190.</title>
        <authorList>
            <person name="Jiang Z."/>
        </authorList>
    </citation>
    <scope>NUCLEOTIDE SEQUENCE</scope>
    <source>
        <strain evidence="4">KCTC 29190</strain>
    </source>
</reference>
<evidence type="ECO:0000256" key="1">
    <source>
        <dbReference type="SAM" id="Phobius"/>
    </source>
</evidence>
<dbReference type="InterPro" id="IPR006674">
    <property type="entry name" value="HD_domain"/>
</dbReference>
<dbReference type="InterPro" id="IPR003607">
    <property type="entry name" value="HD/PDEase_dom"/>
</dbReference>
<dbReference type="EMBL" id="JAPDDP010000017">
    <property type="protein sequence ID" value="MDA0180976.1"/>
    <property type="molecule type" value="Genomic_DNA"/>
</dbReference>
<dbReference type="PANTHER" id="PTHR43155:SF2">
    <property type="entry name" value="CYCLIC DI-GMP PHOSPHODIESTERASE PA4108"/>
    <property type="match status" value="1"/>
</dbReference>
<keyword evidence="5" id="KW-1185">Reference proteome</keyword>
<accession>A0A9X3N7L6</accession>
<dbReference type="RefSeq" id="WP_270025287.1">
    <property type="nucleotide sequence ID" value="NZ_JAPDDP010000017.1"/>
</dbReference>
<sequence>MARTRLLPALMLLAALVPVAAVALVGTRHAMMSPEMHFGLVVTAAAFACAGALALTIAGARGRDGRAVLMGTAFSTMTALFLVHGLATPGIFAEFNGMLPLAGGLSVPVGAGLLALTALPALRRPLDVRPLVGLQVALFVGVLVFGLYGLLNPTVMPSVPKAKSHPAIGLLMAGGFFLIVLVTRAARTYLLTRRTADLTVALGCVWLGVTLIANLVIGPMTIGYYVGHVLEIAAVALVGVPVVLDLRRAGASRPLVGDLTATELVASEEAYLGPRVRALMVQLERRDVSTEEHTRRVAFLAARVGEELKLSATSRRHLAVGGLLHDIGKLSVPLEILNKPGKLTDAEFAAIKRHPDDGRRLLEELGGFPETVKALVSDHHERLDGSGYPRGLTAMDMSLETRILAVCDVYDALVSDRVYRAAWSPERAFALLEDEVDGYDQRVVAALQRVITPEAAPSWVADLSARAAEAAGNVVPAPRTTPAG</sequence>
<evidence type="ECO:0000259" key="3">
    <source>
        <dbReference type="PROSITE" id="PS51832"/>
    </source>
</evidence>
<dbReference type="NCBIfam" id="TIGR00277">
    <property type="entry name" value="HDIG"/>
    <property type="match status" value="1"/>
</dbReference>
<proteinExistence type="predicted"/>
<dbReference type="PROSITE" id="PS51831">
    <property type="entry name" value="HD"/>
    <property type="match status" value="1"/>
</dbReference>
<feature type="transmembrane region" description="Helical" evidence="1">
    <location>
        <begin position="223"/>
        <end position="244"/>
    </location>
</feature>
<dbReference type="PANTHER" id="PTHR43155">
    <property type="entry name" value="CYCLIC DI-GMP PHOSPHODIESTERASE PA4108-RELATED"/>
    <property type="match status" value="1"/>
</dbReference>
<feature type="domain" description="HD-GYP" evidence="3">
    <location>
        <begin position="268"/>
        <end position="463"/>
    </location>
</feature>
<gene>
    <name evidence="4" type="ORF">OJ997_11775</name>
</gene>
<evidence type="ECO:0000259" key="2">
    <source>
        <dbReference type="PROSITE" id="PS51831"/>
    </source>
</evidence>
<dbReference type="InterPro" id="IPR037522">
    <property type="entry name" value="HD_GYP_dom"/>
</dbReference>
<comment type="caution">
    <text evidence="4">The sequence shown here is derived from an EMBL/GenBank/DDBJ whole genome shotgun (WGS) entry which is preliminary data.</text>
</comment>
<dbReference type="Gene3D" id="1.10.3210.10">
    <property type="entry name" value="Hypothetical protein af1432"/>
    <property type="match status" value="1"/>
</dbReference>
<dbReference type="InterPro" id="IPR006675">
    <property type="entry name" value="HDIG_dom"/>
</dbReference>
<keyword evidence="1" id="KW-0812">Transmembrane</keyword>
<keyword evidence="1" id="KW-0472">Membrane</keyword>
<feature type="transmembrane region" description="Helical" evidence="1">
    <location>
        <begin position="198"/>
        <end position="217"/>
    </location>
</feature>
<feature type="domain" description="HD" evidence="2">
    <location>
        <begin position="290"/>
        <end position="413"/>
    </location>
</feature>
<dbReference type="SMART" id="SM00471">
    <property type="entry name" value="HDc"/>
    <property type="match status" value="1"/>
</dbReference>